<dbReference type="PANTHER" id="PTHR10353:SF191">
    <property type="entry name" value="INACTIVE BETA-GLUCOSIDASE 14-RELATED"/>
    <property type="match status" value="1"/>
</dbReference>
<dbReference type="Proteomes" id="UP001497457">
    <property type="component" value="Chromosome 5rd"/>
</dbReference>
<dbReference type="GO" id="GO:0008422">
    <property type="term" value="F:beta-glucosidase activity"/>
    <property type="evidence" value="ECO:0007669"/>
    <property type="project" value="UniProtKB-ARBA"/>
</dbReference>
<evidence type="ECO:0000256" key="1">
    <source>
        <dbReference type="ARBA" id="ARBA00010838"/>
    </source>
</evidence>
<evidence type="ECO:0000256" key="6">
    <source>
        <dbReference type="RuleBase" id="RU003690"/>
    </source>
</evidence>
<organism evidence="8 9">
    <name type="scientific">Urochloa decumbens</name>
    <dbReference type="NCBI Taxonomy" id="240449"/>
    <lineage>
        <taxon>Eukaryota</taxon>
        <taxon>Viridiplantae</taxon>
        <taxon>Streptophyta</taxon>
        <taxon>Embryophyta</taxon>
        <taxon>Tracheophyta</taxon>
        <taxon>Spermatophyta</taxon>
        <taxon>Magnoliopsida</taxon>
        <taxon>Liliopsida</taxon>
        <taxon>Poales</taxon>
        <taxon>Poaceae</taxon>
        <taxon>PACMAD clade</taxon>
        <taxon>Panicoideae</taxon>
        <taxon>Panicodae</taxon>
        <taxon>Paniceae</taxon>
        <taxon>Melinidinae</taxon>
        <taxon>Urochloa</taxon>
    </lineage>
</organism>
<keyword evidence="5" id="KW-0325">Glycoprotein</keyword>
<dbReference type="EMBL" id="OZ075115">
    <property type="protein sequence ID" value="CAL5068862.1"/>
    <property type="molecule type" value="Genomic_DNA"/>
</dbReference>
<name>A0ABC9F342_9POAL</name>
<dbReference type="InterPro" id="IPR017853">
    <property type="entry name" value="GH"/>
</dbReference>
<sequence length="521" mass="59400">MAGELVCWLALLLAHGLLPWPCASAVYRGHFPDGFLFGTSTSAYQIEGAYLEGNRGLSNWDVFAHKPGTIEDGSNGDIADDHYHRYMEDIELMHSLGVNSYRFSIAWTRILPRGRFGHVNPDGVAFYNDLIDALLQKGIQPFVTISHYDIPQELETRYGGWLSPEIQKDFGYLAEVCFMMFGDRVKFWTTFNQPNLFLKFSYMDGWYPPGRCSQPFGNCASGNSSIEPYIAGHNMILSHANAVSVYRKKYQEKQGGYIGISMCTRWYEPFRNTTVDILAVERALAFSGPWFLDPIIFGDYPTEMREVLGPNLPEFTSQQKKELKNTKLDFVGLSHYTTLYTKDCIFSPCEIDPIDGDARAFSTGVGDDGILIGEVTGSPFFYSVPQGMEQVVMYYKQRYNNMPIYITENGYAQASNSSMTAKDFTNDTQRIDYIREYLTYLASAVRKGADVRGYFVWSLLDCFEWTSGYTQRLGLYHVDFKTLQRTPKLSAKWFREFLKGSLVGRTRPREENSQPKQYAAQ</sequence>
<dbReference type="PANTHER" id="PTHR10353">
    <property type="entry name" value="GLYCOSYL HYDROLASE"/>
    <property type="match status" value="1"/>
</dbReference>
<accession>A0ABC9F342</accession>
<dbReference type="GO" id="GO:0004565">
    <property type="term" value="F:beta-galactosidase activity"/>
    <property type="evidence" value="ECO:0007669"/>
    <property type="project" value="UniProtKB-ARBA"/>
</dbReference>
<dbReference type="InterPro" id="IPR033132">
    <property type="entry name" value="GH_1_N_CS"/>
</dbReference>
<feature type="signal peptide" evidence="7">
    <location>
        <begin position="1"/>
        <end position="24"/>
    </location>
</feature>
<evidence type="ECO:0000256" key="7">
    <source>
        <dbReference type="SAM" id="SignalP"/>
    </source>
</evidence>
<dbReference type="Pfam" id="PF00232">
    <property type="entry name" value="Glyco_hydro_1"/>
    <property type="match status" value="1"/>
</dbReference>
<dbReference type="GO" id="GO:0033907">
    <property type="term" value="F:beta-D-fucosidase activity"/>
    <property type="evidence" value="ECO:0007669"/>
    <property type="project" value="UniProtKB-ARBA"/>
</dbReference>
<dbReference type="PROSITE" id="PS00653">
    <property type="entry name" value="GLYCOSYL_HYDROL_F1_2"/>
    <property type="match status" value="1"/>
</dbReference>
<evidence type="ECO:0000313" key="9">
    <source>
        <dbReference type="Proteomes" id="UP001497457"/>
    </source>
</evidence>
<evidence type="ECO:0000256" key="2">
    <source>
        <dbReference type="ARBA" id="ARBA00022729"/>
    </source>
</evidence>
<keyword evidence="2 7" id="KW-0732">Signal</keyword>
<keyword evidence="9" id="KW-1185">Reference proteome</keyword>
<evidence type="ECO:0000256" key="4">
    <source>
        <dbReference type="ARBA" id="ARBA00023157"/>
    </source>
</evidence>
<keyword evidence="3" id="KW-0378">Hydrolase</keyword>
<evidence type="ECO:0000256" key="3">
    <source>
        <dbReference type="ARBA" id="ARBA00022801"/>
    </source>
</evidence>
<protein>
    <submittedName>
        <fullName evidence="8">Uncharacterized protein</fullName>
    </submittedName>
</protein>
<dbReference type="Gene3D" id="3.20.20.80">
    <property type="entry name" value="Glycosidases"/>
    <property type="match status" value="1"/>
</dbReference>
<dbReference type="SUPFAM" id="SSF51445">
    <property type="entry name" value="(Trans)glycosidases"/>
    <property type="match status" value="1"/>
</dbReference>
<reference evidence="8" key="1">
    <citation type="submission" date="2024-10" db="EMBL/GenBank/DDBJ databases">
        <authorList>
            <person name="Ryan C."/>
        </authorList>
    </citation>
    <scope>NUCLEOTIDE SEQUENCE [LARGE SCALE GENOMIC DNA]</scope>
</reference>
<evidence type="ECO:0000256" key="5">
    <source>
        <dbReference type="ARBA" id="ARBA00023180"/>
    </source>
</evidence>
<dbReference type="PRINTS" id="PR00131">
    <property type="entry name" value="GLHYDRLASE1"/>
</dbReference>
<gene>
    <name evidence="8" type="ORF">URODEC1_LOCUS101843</name>
</gene>
<feature type="chain" id="PRO_5044804076" evidence="7">
    <location>
        <begin position="25"/>
        <end position="521"/>
    </location>
</feature>
<comment type="similarity">
    <text evidence="1 6">Belongs to the glycosyl hydrolase 1 family.</text>
</comment>
<dbReference type="FunFam" id="3.20.20.80:FF:000020">
    <property type="entry name" value="Beta-glucosidase 12"/>
    <property type="match status" value="1"/>
</dbReference>
<dbReference type="InterPro" id="IPR001360">
    <property type="entry name" value="Glyco_hydro_1"/>
</dbReference>
<proteinExistence type="inferred from homology"/>
<dbReference type="AlphaFoldDB" id="A0ABC9F342"/>
<evidence type="ECO:0000313" key="8">
    <source>
        <dbReference type="EMBL" id="CAL5068862.1"/>
    </source>
</evidence>
<keyword evidence="4" id="KW-1015">Disulfide bond</keyword>